<keyword evidence="3" id="KW-1185">Reference proteome</keyword>
<evidence type="ECO:0000313" key="2">
    <source>
        <dbReference type="EMBL" id="KAF2261082.1"/>
    </source>
</evidence>
<reference evidence="3" key="1">
    <citation type="journal article" date="2020" name="Stud. Mycol.">
        <title>101 Dothideomycetes genomes: A test case for predicting lifestyles and emergence of pathogens.</title>
        <authorList>
            <person name="Haridas S."/>
            <person name="Albert R."/>
            <person name="Binder M."/>
            <person name="Bloem J."/>
            <person name="LaButti K."/>
            <person name="Salamov A."/>
            <person name="Andreopoulos B."/>
            <person name="Baker S."/>
            <person name="Barry K."/>
            <person name="Bills G."/>
            <person name="Bluhm B."/>
            <person name="Cannon C."/>
            <person name="Castanera R."/>
            <person name="Culley D."/>
            <person name="Daum C."/>
            <person name="Ezra D."/>
            <person name="Gonzalez J."/>
            <person name="Henrissat B."/>
            <person name="Kuo A."/>
            <person name="Liang C."/>
            <person name="Lipzen A."/>
            <person name="Lutzoni F."/>
            <person name="Magnuson J."/>
            <person name="Mondo S."/>
            <person name="Nolan M."/>
            <person name="Ohm R."/>
            <person name="Pangilinan J."/>
            <person name="Park H.-J."/>
            <person name="Ramirez L."/>
            <person name="Alfaro M."/>
            <person name="Sun H."/>
            <person name="Tritt A."/>
            <person name="Yoshinaga Y."/>
            <person name="Zwiers L.-H."/>
            <person name="Turgeon B."/>
            <person name="Goodwin S."/>
            <person name="Spatafora J."/>
            <person name="Crous P."/>
            <person name="Grigoriev I."/>
        </authorList>
    </citation>
    <scope>NUCLEOTIDE SEQUENCE [LARGE SCALE GENOMIC DNA]</scope>
    <source>
        <strain evidence="3">CBS 304.66</strain>
    </source>
</reference>
<name>A0A9P4K1V9_9PLEO</name>
<feature type="region of interest" description="Disordered" evidence="1">
    <location>
        <begin position="98"/>
        <end position="133"/>
    </location>
</feature>
<dbReference type="Proteomes" id="UP000800093">
    <property type="component" value="Unassembled WGS sequence"/>
</dbReference>
<sequence length="133" mass="14829">MTCLTVAGLIATVPPPDAVSSTLRDFESLLQLGYGLLAMSPDFGRTFRFFTDVGSRIGHLGSLNASQIARHCMDCSSMHCIGAQLTAADLSAVADSKDERICKQRSQEHEYEHEHEHGHEHKHEHEHEHEHET</sequence>
<proteinExistence type="predicted"/>
<protein>
    <submittedName>
        <fullName evidence="2">Uncharacterized protein</fullName>
    </submittedName>
</protein>
<comment type="caution">
    <text evidence="2">The sequence shown here is derived from an EMBL/GenBank/DDBJ whole genome shotgun (WGS) entry which is preliminary data.</text>
</comment>
<organism evidence="2 3">
    <name type="scientific">Lojkania enalia</name>
    <dbReference type="NCBI Taxonomy" id="147567"/>
    <lineage>
        <taxon>Eukaryota</taxon>
        <taxon>Fungi</taxon>
        <taxon>Dikarya</taxon>
        <taxon>Ascomycota</taxon>
        <taxon>Pezizomycotina</taxon>
        <taxon>Dothideomycetes</taxon>
        <taxon>Pleosporomycetidae</taxon>
        <taxon>Pleosporales</taxon>
        <taxon>Pleosporales incertae sedis</taxon>
        <taxon>Lojkania</taxon>
    </lineage>
</organism>
<gene>
    <name evidence="2" type="ORF">CC78DRAFT_584151</name>
</gene>
<accession>A0A9P4K1V9</accession>
<evidence type="ECO:0000256" key="1">
    <source>
        <dbReference type="SAM" id="MobiDB-lite"/>
    </source>
</evidence>
<dbReference type="EMBL" id="ML986666">
    <property type="protein sequence ID" value="KAF2261082.1"/>
    <property type="molecule type" value="Genomic_DNA"/>
</dbReference>
<dbReference type="AlphaFoldDB" id="A0A9P4K1V9"/>
<evidence type="ECO:0000313" key="3">
    <source>
        <dbReference type="Proteomes" id="UP000800093"/>
    </source>
</evidence>